<protein>
    <submittedName>
        <fullName evidence="1">Uncharacterized protein</fullName>
    </submittedName>
</protein>
<comment type="caution">
    <text evidence="1">The sequence shown here is derived from an EMBL/GenBank/DDBJ whole genome shotgun (WGS) entry which is preliminary data.</text>
</comment>
<sequence length="104" mass="11689">MRIVDFFTTSDRPTWSPSLARKACLVCTVVLRCSSRSDIIHTDQIMDLTSLLSLVPDIVTLQAVDRLPEDAQQAQLCVEALSRVELSISEVLLCCKAYYGPFYF</sequence>
<gene>
    <name evidence="1" type="ORF">RRG08_017419</name>
</gene>
<dbReference type="EMBL" id="JAWDGP010003589">
    <property type="protein sequence ID" value="KAK3772855.1"/>
    <property type="molecule type" value="Genomic_DNA"/>
</dbReference>
<evidence type="ECO:0000313" key="1">
    <source>
        <dbReference type="EMBL" id="KAK3772855.1"/>
    </source>
</evidence>
<dbReference type="Proteomes" id="UP001283361">
    <property type="component" value="Unassembled WGS sequence"/>
</dbReference>
<reference evidence="1" key="1">
    <citation type="journal article" date="2023" name="G3 (Bethesda)">
        <title>A reference genome for the long-term kleptoplast-retaining sea slug Elysia crispata morphotype clarki.</title>
        <authorList>
            <person name="Eastman K.E."/>
            <person name="Pendleton A.L."/>
            <person name="Shaikh M.A."/>
            <person name="Suttiyut T."/>
            <person name="Ogas R."/>
            <person name="Tomko P."/>
            <person name="Gavelis G."/>
            <person name="Widhalm J.R."/>
            <person name="Wisecaver J.H."/>
        </authorList>
    </citation>
    <scope>NUCLEOTIDE SEQUENCE</scope>
    <source>
        <strain evidence="1">ECLA1</strain>
    </source>
</reference>
<evidence type="ECO:0000313" key="2">
    <source>
        <dbReference type="Proteomes" id="UP001283361"/>
    </source>
</evidence>
<dbReference type="AlphaFoldDB" id="A0AAE0ZP40"/>
<accession>A0AAE0ZP40</accession>
<keyword evidence="2" id="KW-1185">Reference proteome</keyword>
<proteinExistence type="predicted"/>
<name>A0AAE0ZP40_9GAST</name>
<organism evidence="1 2">
    <name type="scientific">Elysia crispata</name>
    <name type="common">lettuce slug</name>
    <dbReference type="NCBI Taxonomy" id="231223"/>
    <lineage>
        <taxon>Eukaryota</taxon>
        <taxon>Metazoa</taxon>
        <taxon>Spiralia</taxon>
        <taxon>Lophotrochozoa</taxon>
        <taxon>Mollusca</taxon>
        <taxon>Gastropoda</taxon>
        <taxon>Heterobranchia</taxon>
        <taxon>Euthyneura</taxon>
        <taxon>Panpulmonata</taxon>
        <taxon>Sacoglossa</taxon>
        <taxon>Placobranchoidea</taxon>
        <taxon>Plakobranchidae</taxon>
        <taxon>Elysia</taxon>
    </lineage>
</organism>